<protein>
    <submittedName>
        <fullName evidence="3">Uncharacterized protein</fullName>
    </submittedName>
</protein>
<reference evidence="3 4" key="1">
    <citation type="journal article" date="2019" name="New Phytol.">
        <title>Comparative genomics reveals unique wood-decay strategies and fruiting body development in the Schizophyllaceae.</title>
        <authorList>
            <person name="Almasi E."/>
            <person name="Sahu N."/>
            <person name="Krizsan K."/>
            <person name="Balint B."/>
            <person name="Kovacs G.M."/>
            <person name="Kiss B."/>
            <person name="Cseklye J."/>
            <person name="Drula E."/>
            <person name="Henrissat B."/>
            <person name="Nagy I."/>
            <person name="Chovatia M."/>
            <person name="Adam C."/>
            <person name="LaButti K."/>
            <person name="Lipzen A."/>
            <person name="Riley R."/>
            <person name="Grigoriev I.V."/>
            <person name="Nagy L.G."/>
        </authorList>
    </citation>
    <scope>NUCLEOTIDE SEQUENCE [LARGE SCALE GENOMIC DNA]</scope>
    <source>
        <strain evidence="3 4">NL-1724</strain>
    </source>
</reference>
<evidence type="ECO:0000313" key="4">
    <source>
        <dbReference type="Proteomes" id="UP000320762"/>
    </source>
</evidence>
<feature type="compositionally biased region" description="Acidic residues" evidence="2">
    <location>
        <begin position="573"/>
        <end position="595"/>
    </location>
</feature>
<organism evidence="3 4">
    <name type="scientific">Schizophyllum amplum</name>
    <dbReference type="NCBI Taxonomy" id="97359"/>
    <lineage>
        <taxon>Eukaryota</taxon>
        <taxon>Fungi</taxon>
        <taxon>Dikarya</taxon>
        <taxon>Basidiomycota</taxon>
        <taxon>Agaricomycotina</taxon>
        <taxon>Agaricomycetes</taxon>
        <taxon>Agaricomycetidae</taxon>
        <taxon>Agaricales</taxon>
        <taxon>Schizophyllaceae</taxon>
        <taxon>Schizophyllum</taxon>
    </lineage>
</organism>
<gene>
    <name evidence="3" type="ORF">BD626DRAFT_405523</name>
</gene>
<proteinExistence type="predicted"/>
<feature type="region of interest" description="Disordered" evidence="2">
    <location>
        <begin position="553"/>
        <end position="595"/>
    </location>
</feature>
<accession>A0A550C9D6</accession>
<sequence length="595" mass="68631">MEPQEGISICLHCDHTLRPLQFDDHSWFPYLRSGGHPSQSQRIALENEVCLLKNHVAELQAEELAMQKRLEAMQAMREKAEKDVERRSSFLNAPIRRLPDELLFEIFHYVFPFSSHLKANGRPPFPTFLRPVFFALPFVCAWWRDIALRTPHMQPWIDLDIDARETDRERDGSLYKLPYAHLRLRIDDIISRKAPTNPKGLTSLDEHASRWSELHLRYPSWTVMKHICTDIPLPHLEKVTLGLYSPYSSGFGMLGMDSDEDEETWLDEAKASGVPCFFERAPALRTLVLNSTLRPEDMTSLPFSLPWHQFIDLSVNPRLPAEICVDLITRCTSLQNFALRDVPRNPSWYPRPPITDRTCTFHGSRISFEVGDLRNALPLLAAVSAPSITQLVYMATSGKETEPLFDFLDRSQCKLTHLELWWVTDYPTTSAFEGLIGRLPTLQHLKLTLGNTHAVISSSKRKQARALIDALCTLRRSGRLSHLVVLQFGSTDVYEQHVLTKLVPTFVYDLPVRELWLDTPLKRVKWVNEMPALAEDVQVYGMERCFTKPGPLVIMTNDGSDEEDEIYRRQDVEMDEDWDDEEDSEEDGMSEDNWW</sequence>
<feature type="coiled-coil region" evidence="1">
    <location>
        <begin position="56"/>
        <end position="83"/>
    </location>
</feature>
<keyword evidence="1" id="KW-0175">Coiled coil</keyword>
<name>A0A550C9D6_9AGAR</name>
<dbReference type="Gene3D" id="3.80.10.10">
    <property type="entry name" value="Ribonuclease Inhibitor"/>
    <property type="match status" value="1"/>
</dbReference>
<evidence type="ECO:0000256" key="1">
    <source>
        <dbReference type="SAM" id="Coils"/>
    </source>
</evidence>
<evidence type="ECO:0000313" key="3">
    <source>
        <dbReference type="EMBL" id="TRM61405.1"/>
    </source>
</evidence>
<comment type="caution">
    <text evidence="3">The sequence shown here is derived from an EMBL/GenBank/DDBJ whole genome shotgun (WGS) entry which is preliminary data.</text>
</comment>
<dbReference type="InterPro" id="IPR032675">
    <property type="entry name" value="LRR_dom_sf"/>
</dbReference>
<evidence type="ECO:0000256" key="2">
    <source>
        <dbReference type="SAM" id="MobiDB-lite"/>
    </source>
</evidence>
<dbReference type="SUPFAM" id="SSF52047">
    <property type="entry name" value="RNI-like"/>
    <property type="match status" value="1"/>
</dbReference>
<keyword evidence="4" id="KW-1185">Reference proteome</keyword>
<dbReference type="Proteomes" id="UP000320762">
    <property type="component" value="Unassembled WGS sequence"/>
</dbReference>
<dbReference type="AlphaFoldDB" id="A0A550C9D6"/>
<dbReference type="EMBL" id="VDMD01000016">
    <property type="protein sequence ID" value="TRM61405.1"/>
    <property type="molecule type" value="Genomic_DNA"/>
</dbReference>
<dbReference type="OrthoDB" id="2999674at2759"/>